<keyword evidence="1" id="KW-1133">Transmembrane helix</keyword>
<dbReference type="OrthoDB" id="6197717at2"/>
<organism evidence="2 3">
    <name type="scientific">Ferrimonas sediminum</name>
    <dbReference type="NCBI Taxonomy" id="718193"/>
    <lineage>
        <taxon>Bacteria</taxon>
        <taxon>Pseudomonadati</taxon>
        <taxon>Pseudomonadota</taxon>
        <taxon>Gammaproteobacteria</taxon>
        <taxon>Alteromonadales</taxon>
        <taxon>Ferrimonadaceae</taxon>
        <taxon>Ferrimonas</taxon>
    </lineage>
</organism>
<dbReference type="EMBL" id="FNEM01000006">
    <property type="protein sequence ID" value="SDJ26816.1"/>
    <property type="molecule type" value="Genomic_DNA"/>
</dbReference>
<evidence type="ECO:0000313" key="2">
    <source>
        <dbReference type="EMBL" id="SDJ26816.1"/>
    </source>
</evidence>
<dbReference type="Gene3D" id="3.30.700.10">
    <property type="entry name" value="Glycoprotein, Type 4 Pilin"/>
    <property type="match status" value="1"/>
</dbReference>
<dbReference type="AlphaFoldDB" id="A0A1G8SC53"/>
<dbReference type="InterPro" id="IPR045584">
    <property type="entry name" value="Pilin-like"/>
</dbReference>
<evidence type="ECO:0000313" key="3">
    <source>
        <dbReference type="Proteomes" id="UP000199527"/>
    </source>
</evidence>
<accession>A0A1G8SC53</accession>
<dbReference type="Pfam" id="PF07963">
    <property type="entry name" value="N_methyl"/>
    <property type="match status" value="1"/>
</dbReference>
<evidence type="ECO:0000256" key="1">
    <source>
        <dbReference type="SAM" id="Phobius"/>
    </source>
</evidence>
<dbReference type="SUPFAM" id="SSF54523">
    <property type="entry name" value="Pili subunits"/>
    <property type="match status" value="1"/>
</dbReference>
<dbReference type="PROSITE" id="PS00409">
    <property type="entry name" value="PROKAR_NTER_METHYL"/>
    <property type="match status" value="1"/>
</dbReference>
<name>A0A1G8SC53_9GAMM</name>
<keyword evidence="1" id="KW-0812">Transmembrane</keyword>
<keyword evidence="1" id="KW-0472">Membrane</keyword>
<dbReference type="InterPro" id="IPR012902">
    <property type="entry name" value="N_methyl_site"/>
</dbReference>
<dbReference type="RefSeq" id="WP_090365039.1">
    <property type="nucleotide sequence ID" value="NZ_FNEM01000006.1"/>
</dbReference>
<sequence length="184" mass="19690">MLVRRPCRGFTLIELVAVIIVVAILAATALPRFTSLAPEAHQAVYQAAFSDFRSAVGLYHSGWLANGSQGAVTDLASFGEGNVDSNEQGFPAGINYNGTLTGTNCGELWTGLLNSDLTTRTATDGSFDGNTSTPIKYWYRSDPSACYYIYVGEKNDTGVDLPTLTYTLETGQTEINMASYSNGS</sequence>
<dbReference type="NCBIfam" id="TIGR02532">
    <property type="entry name" value="IV_pilin_GFxxxE"/>
    <property type="match status" value="1"/>
</dbReference>
<dbReference type="Proteomes" id="UP000199527">
    <property type="component" value="Unassembled WGS sequence"/>
</dbReference>
<feature type="transmembrane region" description="Helical" evidence="1">
    <location>
        <begin position="12"/>
        <end position="30"/>
    </location>
</feature>
<proteinExistence type="predicted"/>
<keyword evidence="3" id="KW-1185">Reference proteome</keyword>
<protein>
    <submittedName>
        <fullName evidence="2">Prepilin-type N-terminal cleavage/methylation domain-containing protein</fullName>
    </submittedName>
</protein>
<reference evidence="3" key="1">
    <citation type="submission" date="2016-10" db="EMBL/GenBank/DDBJ databases">
        <authorList>
            <person name="Varghese N."/>
            <person name="Submissions S."/>
        </authorList>
    </citation>
    <scope>NUCLEOTIDE SEQUENCE [LARGE SCALE GENOMIC DNA]</scope>
    <source>
        <strain evidence="3">DSM 23317</strain>
    </source>
</reference>
<gene>
    <name evidence="2" type="ORF">SAMN04488540_106136</name>
</gene>